<evidence type="ECO:0000256" key="6">
    <source>
        <dbReference type="ARBA" id="ARBA00023157"/>
    </source>
</evidence>
<dbReference type="NCBIfam" id="NF040941">
    <property type="entry name" value="GGGWT_bact"/>
    <property type="match status" value="1"/>
</dbReference>
<gene>
    <name evidence="10" type="primary">WWTR1</name>
</gene>
<dbReference type="Ensembl" id="ENSOTST00005127056.1">
    <property type="protein sequence ID" value="ENSOTSP00005124802.1"/>
    <property type="gene ID" value="ENSOTSG00005078405.1"/>
</dbReference>
<dbReference type="Proteomes" id="UP000694402">
    <property type="component" value="Unassembled WGS sequence"/>
</dbReference>
<keyword evidence="3" id="KW-0037">Angiogenesis</keyword>
<keyword evidence="11" id="KW-1185">Reference proteome</keyword>
<evidence type="ECO:0000256" key="5">
    <source>
        <dbReference type="ARBA" id="ARBA00023054"/>
    </source>
</evidence>
<evidence type="ECO:0000313" key="10">
    <source>
        <dbReference type="Ensembl" id="ENSOTSP00005124802.1"/>
    </source>
</evidence>
<dbReference type="Pfam" id="PF00147">
    <property type="entry name" value="Fibrinogen_C"/>
    <property type="match status" value="1"/>
</dbReference>
<dbReference type="AlphaFoldDB" id="A0AAZ3Q6D3"/>
<keyword evidence="6" id="KW-1015">Disulfide bond</keyword>
<name>A0AAZ3Q6D3_ONCTS</name>
<evidence type="ECO:0000259" key="9">
    <source>
        <dbReference type="PROSITE" id="PS51406"/>
    </source>
</evidence>
<evidence type="ECO:0000256" key="8">
    <source>
        <dbReference type="SAM" id="Coils"/>
    </source>
</evidence>
<evidence type="ECO:0000256" key="1">
    <source>
        <dbReference type="ARBA" id="ARBA00004613"/>
    </source>
</evidence>
<dbReference type="PANTHER" id="PTHR47221">
    <property type="entry name" value="FIBRINOGEN ALPHA CHAIN"/>
    <property type="match status" value="1"/>
</dbReference>
<dbReference type="Gene3D" id="3.90.215.10">
    <property type="entry name" value="Gamma Fibrinogen, chain A, domain 1"/>
    <property type="match status" value="1"/>
</dbReference>
<feature type="coiled-coil region" evidence="8">
    <location>
        <begin position="27"/>
        <end position="61"/>
    </location>
</feature>
<dbReference type="GeneTree" id="ENSGT00940000164972"/>
<evidence type="ECO:0000256" key="3">
    <source>
        <dbReference type="ARBA" id="ARBA00022657"/>
    </source>
</evidence>
<dbReference type="PANTHER" id="PTHR47221:SF6">
    <property type="entry name" value="FIBRINOGEN ALPHA CHAIN"/>
    <property type="match status" value="1"/>
</dbReference>
<accession>A0AAZ3Q6D3</accession>
<protein>
    <recommendedName>
        <fullName evidence="9">Fibrinogen C-terminal domain-containing protein</fullName>
    </recommendedName>
</protein>
<sequence>MYESAVNNNAEDFPKVTVSLSLFSALEARHVEELQGLQRERQQLQDMLERQRRLVTQLHGELGTSTHTSTRLQKQQGILTDTVEQLLAMVTHCNGERDLLNTHYTQEEPVIYRNCAEIFRSGLTENGVHSIRPRTLPAHLPLQVFCDMKTRGGGWTVLQHRRDGALDFHHGMSTRT</sequence>
<evidence type="ECO:0000256" key="7">
    <source>
        <dbReference type="ARBA" id="ARBA00023180"/>
    </source>
</evidence>
<reference evidence="10" key="2">
    <citation type="submission" date="2025-08" db="UniProtKB">
        <authorList>
            <consortium name="Ensembl"/>
        </authorList>
    </citation>
    <scope>IDENTIFICATION</scope>
</reference>
<organism evidence="10 11">
    <name type="scientific">Oncorhynchus tshawytscha</name>
    <name type="common">Chinook salmon</name>
    <name type="synonym">Salmo tshawytscha</name>
    <dbReference type="NCBI Taxonomy" id="74940"/>
    <lineage>
        <taxon>Eukaryota</taxon>
        <taxon>Metazoa</taxon>
        <taxon>Chordata</taxon>
        <taxon>Craniata</taxon>
        <taxon>Vertebrata</taxon>
        <taxon>Euteleostomi</taxon>
        <taxon>Actinopterygii</taxon>
        <taxon>Neopterygii</taxon>
        <taxon>Teleostei</taxon>
        <taxon>Protacanthopterygii</taxon>
        <taxon>Salmoniformes</taxon>
        <taxon>Salmonidae</taxon>
        <taxon>Salmoninae</taxon>
        <taxon>Oncorhynchus</taxon>
    </lineage>
</organism>
<proteinExistence type="predicted"/>
<keyword evidence="2" id="KW-0964">Secreted</keyword>
<keyword evidence="4" id="KW-0732">Signal</keyword>
<dbReference type="PROSITE" id="PS51406">
    <property type="entry name" value="FIBRINOGEN_C_2"/>
    <property type="match status" value="1"/>
</dbReference>
<evidence type="ECO:0000313" key="11">
    <source>
        <dbReference type="Proteomes" id="UP000694402"/>
    </source>
</evidence>
<dbReference type="SUPFAM" id="SSF56496">
    <property type="entry name" value="Fibrinogen C-terminal domain-like"/>
    <property type="match status" value="1"/>
</dbReference>
<dbReference type="GO" id="GO:0005576">
    <property type="term" value="C:extracellular region"/>
    <property type="evidence" value="ECO:0007669"/>
    <property type="project" value="UniProtKB-SubCell"/>
</dbReference>
<evidence type="ECO:0000256" key="2">
    <source>
        <dbReference type="ARBA" id="ARBA00022525"/>
    </source>
</evidence>
<dbReference type="InterPro" id="IPR002181">
    <property type="entry name" value="Fibrinogen_a/b/g_C_dom"/>
</dbReference>
<reference evidence="11" key="1">
    <citation type="journal article" date="2018" name="PLoS ONE">
        <title>Chinook salmon (Oncorhynchus tshawytscha) genome and transcriptome.</title>
        <authorList>
            <person name="Christensen K.A."/>
            <person name="Leong J.S."/>
            <person name="Sakhrani D."/>
            <person name="Biagi C.A."/>
            <person name="Minkley D.R."/>
            <person name="Withler R.E."/>
            <person name="Rondeau E.B."/>
            <person name="Koop B.F."/>
            <person name="Devlin R.H."/>
        </authorList>
    </citation>
    <scope>NUCLEOTIDE SEQUENCE [LARGE SCALE GENOMIC DNA]</scope>
</reference>
<comment type="subcellular location">
    <subcellularLocation>
        <location evidence="1">Secreted</location>
    </subcellularLocation>
</comment>
<reference evidence="10" key="3">
    <citation type="submission" date="2025-09" db="UniProtKB">
        <authorList>
            <consortium name="Ensembl"/>
        </authorList>
    </citation>
    <scope>IDENTIFICATION</scope>
</reference>
<dbReference type="GO" id="GO:0001525">
    <property type="term" value="P:angiogenesis"/>
    <property type="evidence" value="ECO:0007669"/>
    <property type="project" value="UniProtKB-KW"/>
</dbReference>
<keyword evidence="7" id="KW-0325">Glycoprotein</keyword>
<keyword evidence="5 8" id="KW-0175">Coiled coil</keyword>
<dbReference type="GO" id="GO:0007596">
    <property type="term" value="P:blood coagulation"/>
    <property type="evidence" value="ECO:0007669"/>
    <property type="project" value="InterPro"/>
</dbReference>
<feature type="domain" description="Fibrinogen C-terminal" evidence="9">
    <location>
        <begin position="106"/>
        <end position="176"/>
    </location>
</feature>
<dbReference type="Pfam" id="PF25443">
    <property type="entry name" value="ANG-1"/>
    <property type="match status" value="1"/>
</dbReference>
<dbReference type="InterPro" id="IPR036056">
    <property type="entry name" value="Fibrinogen-like_C"/>
</dbReference>
<evidence type="ECO:0000256" key="4">
    <source>
        <dbReference type="ARBA" id="ARBA00022729"/>
    </source>
</evidence>
<dbReference type="InterPro" id="IPR014716">
    <property type="entry name" value="Fibrinogen_a/b/g_C_1"/>
</dbReference>
<dbReference type="InterPro" id="IPR037579">
    <property type="entry name" value="FIB_ANG-like"/>
</dbReference>
<dbReference type="InterPro" id="IPR057439">
    <property type="entry name" value="ANG-1/2/4"/>
</dbReference>